<comment type="caution">
    <text evidence="6">The sequence shown here is derived from an EMBL/GenBank/DDBJ whole genome shotgun (WGS) entry which is preliminary data.</text>
</comment>
<feature type="region of interest" description="Disordered" evidence="4">
    <location>
        <begin position="13"/>
        <end position="44"/>
    </location>
</feature>
<keyword evidence="7" id="KW-1185">Reference proteome</keyword>
<dbReference type="InterPro" id="IPR009057">
    <property type="entry name" value="Homeodomain-like_sf"/>
</dbReference>
<keyword evidence="3" id="KW-0804">Transcription</keyword>
<evidence type="ECO:0000256" key="2">
    <source>
        <dbReference type="ARBA" id="ARBA00023125"/>
    </source>
</evidence>
<evidence type="ECO:0000256" key="3">
    <source>
        <dbReference type="ARBA" id="ARBA00023163"/>
    </source>
</evidence>
<protein>
    <recommendedName>
        <fullName evidence="5">HTH tetR-type domain-containing protein</fullName>
    </recommendedName>
</protein>
<evidence type="ECO:0000256" key="1">
    <source>
        <dbReference type="ARBA" id="ARBA00023015"/>
    </source>
</evidence>
<sequence>MFLAKARLRVISGDPPEENAAADPAAGGDNPAGPERRTASDASPVLLDRANHATVLLVQARISAAKQRERRGGPSFTETGRRAQIVAAAIDVIAEAGYRRASFAKIAERAGLSSTGMISYHFDGREDLMREVVVEVVRLADEYVRLRVEAHESPAARLRASIEGELDLIAEYPNHLAAILEIIGNLQSGDPGMVDFFDKREATRAIQVEQIRKAQGAGEFCDFDPWVMVRAIRAALDDVVRHAAHDPDLDMRAAGRELADLFDRATRRTS</sequence>
<dbReference type="Proteomes" id="UP001500503">
    <property type="component" value="Unassembled WGS sequence"/>
</dbReference>
<evidence type="ECO:0000313" key="6">
    <source>
        <dbReference type="EMBL" id="GAA4484911.1"/>
    </source>
</evidence>
<dbReference type="Pfam" id="PF00440">
    <property type="entry name" value="TetR_N"/>
    <property type="match status" value="1"/>
</dbReference>
<feature type="compositionally biased region" description="Low complexity" evidence="4">
    <location>
        <begin position="18"/>
        <end position="33"/>
    </location>
</feature>
<evidence type="ECO:0000313" key="7">
    <source>
        <dbReference type="Proteomes" id="UP001500503"/>
    </source>
</evidence>
<evidence type="ECO:0000259" key="5">
    <source>
        <dbReference type="Pfam" id="PF00440"/>
    </source>
</evidence>
<keyword evidence="1" id="KW-0805">Transcription regulation</keyword>
<gene>
    <name evidence="6" type="ORF">GCM10023191_008700</name>
</gene>
<dbReference type="Gene3D" id="1.10.357.10">
    <property type="entry name" value="Tetracycline Repressor, domain 2"/>
    <property type="match status" value="1"/>
</dbReference>
<dbReference type="InterPro" id="IPR036271">
    <property type="entry name" value="Tet_transcr_reg_TetR-rel_C_sf"/>
</dbReference>
<evidence type="ECO:0000256" key="4">
    <source>
        <dbReference type="SAM" id="MobiDB-lite"/>
    </source>
</evidence>
<organism evidence="6 7">
    <name type="scientific">Actinoallomurus oryzae</name>
    <dbReference type="NCBI Taxonomy" id="502180"/>
    <lineage>
        <taxon>Bacteria</taxon>
        <taxon>Bacillati</taxon>
        <taxon>Actinomycetota</taxon>
        <taxon>Actinomycetes</taxon>
        <taxon>Streptosporangiales</taxon>
        <taxon>Thermomonosporaceae</taxon>
        <taxon>Actinoallomurus</taxon>
    </lineage>
</organism>
<dbReference type="SUPFAM" id="SSF48498">
    <property type="entry name" value="Tetracyclin repressor-like, C-terminal domain"/>
    <property type="match status" value="1"/>
</dbReference>
<name>A0ABP8PBE3_9ACTN</name>
<dbReference type="PANTHER" id="PTHR30055:SF234">
    <property type="entry name" value="HTH-TYPE TRANSCRIPTIONAL REGULATOR BETI"/>
    <property type="match status" value="1"/>
</dbReference>
<dbReference type="EMBL" id="BAABHF010000009">
    <property type="protein sequence ID" value="GAA4484911.1"/>
    <property type="molecule type" value="Genomic_DNA"/>
</dbReference>
<accession>A0ABP8PBE3</accession>
<dbReference type="PANTHER" id="PTHR30055">
    <property type="entry name" value="HTH-TYPE TRANSCRIPTIONAL REGULATOR RUTR"/>
    <property type="match status" value="1"/>
</dbReference>
<dbReference type="SUPFAM" id="SSF46689">
    <property type="entry name" value="Homeodomain-like"/>
    <property type="match status" value="1"/>
</dbReference>
<reference evidence="7" key="1">
    <citation type="journal article" date="2019" name="Int. J. Syst. Evol. Microbiol.">
        <title>The Global Catalogue of Microorganisms (GCM) 10K type strain sequencing project: providing services to taxonomists for standard genome sequencing and annotation.</title>
        <authorList>
            <consortium name="The Broad Institute Genomics Platform"/>
            <consortium name="The Broad Institute Genome Sequencing Center for Infectious Disease"/>
            <person name="Wu L."/>
            <person name="Ma J."/>
        </authorList>
    </citation>
    <scope>NUCLEOTIDE SEQUENCE [LARGE SCALE GENOMIC DNA]</scope>
    <source>
        <strain evidence="7">JCM 17933</strain>
    </source>
</reference>
<proteinExistence type="predicted"/>
<feature type="domain" description="HTH tetR-type" evidence="5">
    <location>
        <begin position="85"/>
        <end position="132"/>
    </location>
</feature>
<dbReference type="InterPro" id="IPR001647">
    <property type="entry name" value="HTH_TetR"/>
</dbReference>
<keyword evidence="2" id="KW-0238">DNA-binding</keyword>
<dbReference type="InterPro" id="IPR050109">
    <property type="entry name" value="HTH-type_TetR-like_transc_reg"/>
</dbReference>